<evidence type="ECO:0000256" key="1">
    <source>
        <dbReference type="ARBA" id="ARBA00005614"/>
    </source>
</evidence>
<keyword evidence="4" id="KW-0378">Hydrolase</keyword>
<comment type="similarity">
    <text evidence="1 5">Belongs to the acylphosphatase family.</text>
</comment>
<evidence type="ECO:0000256" key="5">
    <source>
        <dbReference type="RuleBase" id="RU004168"/>
    </source>
</evidence>
<dbReference type="EMBL" id="JBHUIT010000017">
    <property type="protein sequence ID" value="MFD2256994.1"/>
    <property type="molecule type" value="Genomic_DNA"/>
</dbReference>
<feature type="active site" evidence="4">
    <location>
        <position position="18"/>
    </location>
</feature>
<name>A0ABW5DAP9_9BACT</name>
<dbReference type="SUPFAM" id="SSF54975">
    <property type="entry name" value="Acylphosphatase/BLUF domain-like"/>
    <property type="match status" value="1"/>
</dbReference>
<evidence type="ECO:0000256" key="2">
    <source>
        <dbReference type="ARBA" id="ARBA00012150"/>
    </source>
</evidence>
<feature type="active site" evidence="4">
    <location>
        <position position="36"/>
    </location>
</feature>
<accession>A0ABW5DAP9</accession>
<evidence type="ECO:0000256" key="3">
    <source>
        <dbReference type="ARBA" id="ARBA00047645"/>
    </source>
</evidence>
<dbReference type="Gene3D" id="3.30.70.100">
    <property type="match status" value="1"/>
</dbReference>
<evidence type="ECO:0000259" key="6">
    <source>
        <dbReference type="PROSITE" id="PS51160"/>
    </source>
</evidence>
<dbReference type="RefSeq" id="WP_386820282.1">
    <property type="nucleotide sequence ID" value="NZ_JBHUIT010000017.1"/>
</dbReference>
<proteinExistence type="inferred from homology"/>
<dbReference type="PANTHER" id="PTHR47268">
    <property type="entry name" value="ACYLPHOSPHATASE"/>
    <property type="match status" value="1"/>
</dbReference>
<protein>
    <recommendedName>
        <fullName evidence="2 4">acylphosphatase</fullName>
        <ecNumber evidence="2 4">3.6.1.7</ecNumber>
    </recommendedName>
</protein>
<dbReference type="PANTHER" id="PTHR47268:SF4">
    <property type="entry name" value="ACYLPHOSPHATASE"/>
    <property type="match status" value="1"/>
</dbReference>
<dbReference type="PROSITE" id="PS51160">
    <property type="entry name" value="ACYLPHOSPHATASE_3"/>
    <property type="match status" value="1"/>
</dbReference>
<comment type="catalytic activity">
    <reaction evidence="3 4">
        <text>an acyl phosphate + H2O = a carboxylate + phosphate + H(+)</text>
        <dbReference type="Rhea" id="RHEA:14965"/>
        <dbReference type="ChEBI" id="CHEBI:15377"/>
        <dbReference type="ChEBI" id="CHEBI:15378"/>
        <dbReference type="ChEBI" id="CHEBI:29067"/>
        <dbReference type="ChEBI" id="CHEBI:43474"/>
        <dbReference type="ChEBI" id="CHEBI:59918"/>
        <dbReference type="EC" id="3.6.1.7"/>
    </reaction>
</comment>
<evidence type="ECO:0000313" key="7">
    <source>
        <dbReference type="EMBL" id="MFD2256994.1"/>
    </source>
</evidence>
<reference evidence="8" key="1">
    <citation type="journal article" date="2019" name="Int. J. Syst. Evol. Microbiol.">
        <title>The Global Catalogue of Microorganisms (GCM) 10K type strain sequencing project: providing services to taxonomists for standard genome sequencing and annotation.</title>
        <authorList>
            <consortium name="The Broad Institute Genomics Platform"/>
            <consortium name="The Broad Institute Genome Sequencing Center for Infectious Disease"/>
            <person name="Wu L."/>
            <person name="Ma J."/>
        </authorList>
    </citation>
    <scope>NUCLEOTIDE SEQUENCE [LARGE SCALE GENOMIC DNA]</scope>
    <source>
        <strain evidence="8">CGMCC 4.7106</strain>
    </source>
</reference>
<evidence type="ECO:0000313" key="8">
    <source>
        <dbReference type="Proteomes" id="UP001597375"/>
    </source>
</evidence>
<dbReference type="Proteomes" id="UP001597375">
    <property type="component" value="Unassembled WGS sequence"/>
</dbReference>
<dbReference type="InterPro" id="IPR001792">
    <property type="entry name" value="Acylphosphatase-like_dom"/>
</dbReference>
<dbReference type="Pfam" id="PF00708">
    <property type="entry name" value="Acylphosphatase"/>
    <property type="match status" value="1"/>
</dbReference>
<keyword evidence="8" id="KW-1185">Reference proteome</keyword>
<comment type="caution">
    <text evidence="7">The sequence shown here is derived from an EMBL/GenBank/DDBJ whole genome shotgun (WGS) entry which is preliminary data.</text>
</comment>
<dbReference type="EC" id="3.6.1.7" evidence="2 4"/>
<dbReference type="InterPro" id="IPR036046">
    <property type="entry name" value="Acylphosphatase-like_dom_sf"/>
</dbReference>
<gene>
    <name evidence="7" type="ORF">ACFSSA_09920</name>
</gene>
<organism evidence="7 8">
    <name type="scientific">Luteolibacter algae</name>
    <dbReference type="NCBI Taxonomy" id="454151"/>
    <lineage>
        <taxon>Bacteria</taxon>
        <taxon>Pseudomonadati</taxon>
        <taxon>Verrucomicrobiota</taxon>
        <taxon>Verrucomicrobiia</taxon>
        <taxon>Verrucomicrobiales</taxon>
        <taxon>Verrucomicrobiaceae</taxon>
        <taxon>Luteolibacter</taxon>
    </lineage>
</organism>
<feature type="domain" description="Acylphosphatase-like" evidence="6">
    <location>
        <begin position="3"/>
        <end position="91"/>
    </location>
</feature>
<sequence length="91" mass="9996">MQTKRVIFEGKVQGVGFRYTTKDLARGFDVLGTVRNLADGTVELIVSGERAEVADFIMTLSKESAVSHHIKSVTEEEIDPLPDLKGFTIVS</sequence>
<dbReference type="InterPro" id="IPR020456">
    <property type="entry name" value="Acylphosphatase"/>
</dbReference>
<evidence type="ECO:0000256" key="4">
    <source>
        <dbReference type="PROSITE-ProRule" id="PRU00520"/>
    </source>
</evidence>